<dbReference type="AlphaFoldDB" id="A0A9D5S754"/>
<accession>A0A9D5S754</accession>
<dbReference type="InterPro" id="IPR032774">
    <property type="entry name" value="WG_beta_rep"/>
</dbReference>
<dbReference type="GO" id="GO:0006508">
    <property type="term" value="P:proteolysis"/>
    <property type="evidence" value="ECO:0007669"/>
    <property type="project" value="InterPro"/>
</dbReference>
<reference evidence="3" key="1">
    <citation type="submission" date="2019-04" db="EMBL/GenBank/DDBJ databases">
        <title>Evolution of Biomass-Degrading Anaerobic Consortia Revealed by Metagenomics.</title>
        <authorList>
            <person name="Peng X."/>
        </authorList>
    </citation>
    <scope>NUCLEOTIDE SEQUENCE</scope>
    <source>
        <strain evidence="3">SIG140</strain>
    </source>
</reference>
<dbReference type="EMBL" id="SUYC01000002">
    <property type="protein sequence ID" value="MBE6269734.1"/>
    <property type="molecule type" value="Genomic_DNA"/>
</dbReference>
<dbReference type="Proteomes" id="UP000806522">
    <property type="component" value="Unassembled WGS sequence"/>
</dbReference>
<evidence type="ECO:0000313" key="4">
    <source>
        <dbReference type="Proteomes" id="UP000806522"/>
    </source>
</evidence>
<dbReference type="Pfam" id="PF00656">
    <property type="entry name" value="Peptidase_C14"/>
    <property type="match status" value="1"/>
</dbReference>
<dbReference type="PANTHER" id="PTHR22576">
    <property type="entry name" value="MUCOSA ASSOCIATED LYMPHOID TISSUE LYMPHOMA TRANSLOCATION PROTEIN 1/PARACASPASE"/>
    <property type="match status" value="1"/>
</dbReference>
<dbReference type="InterPro" id="IPR011600">
    <property type="entry name" value="Pept_C14_caspase"/>
</dbReference>
<dbReference type="InterPro" id="IPR052039">
    <property type="entry name" value="Caspase-related_regulators"/>
</dbReference>
<dbReference type="PROSITE" id="PS50208">
    <property type="entry name" value="CASPASE_P20"/>
    <property type="match status" value="1"/>
</dbReference>
<dbReference type="SUPFAM" id="SSF52129">
    <property type="entry name" value="Caspase-like"/>
    <property type="match status" value="1"/>
</dbReference>
<dbReference type="InterPro" id="IPR029030">
    <property type="entry name" value="Caspase-like_dom_sf"/>
</dbReference>
<sequence length="761" mass="85936">MAEAYMDKIILLLLLVFYASFSDAQIKTQREYDYVGTETNNAGLRIVGIKELSYTWKGGQKEYIEYYGCIDENGQEVIPVVYKKIELNKEWNYIKIQKYGGIQKHNGTSLDAVGLLTEDGRRAILSADYYAIPIAPRIYKKLKCTIVIRYNVNNDYYHSGVINNMGRMMIPPIYDSLCWIDEDNGILAAKLNGKWGVIDYNGKEILSHKYEEMEGCNGFVLVGKDNKKALIDVRGNVIINFNTYDYMCNFNGWSLWAKKSNKYALLDNKGNIIIPFKNYGKNVSVQDWNIDAKMITYHKKSQKSRWVFFDDLGHQYNNQEEANNANERLRKKGDTIINELATFTWLNLISNSQQLLYELRVGVKSDSKIENVTVTINGKPDRGIKSVENDVYAMTIKKNITLSEGENVIRVTVTNAAGTAQEEKTIVYRPQGGELPSIEWLDFAATANKKEYQMRLGIKSKSKVEEVNVTVNGALTRGIKTVASDGYDLTVDRTLALSEGLNRIVVSVRNGDGISTSEKVITYQGNNPTPVFNDKRIAFVIGNSHYSNSEMNLANPENDAKDVAEKLKGLGFEVVLKLDATLEDMDRELTSFGQKAKEYDVAMFYYAGHGIQSKGVNYLIPTNIDNLAEDNMKYKCVDMERVLDVMEDSKCKLKIVILDACRNDPLSRRWHRSAGTRGLSLMNAPIGTIISFSTAPGSTALDGKGRNSPYTEAFLNTLDMPNLDVFHFFQKVGASVLDKTQRSQNPWLSVSFTGDFYFNKQ</sequence>
<protein>
    <recommendedName>
        <fullName evidence="2">Caspase family p20 domain-containing protein</fullName>
    </recommendedName>
</protein>
<gene>
    <name evidence="3" type="ORF">E7101_02135</name>
</gene>
<proteinExistence type="inferred from homology"/>
<dbReference type="PRINTS" id="PR00376">
    <property type="entry name" value="IL1BCENZYME"/>
</dbReference>
<dbReference type="Gene3D" id="2.60.40.10">
    <property type="entry name" value="Immunoglobulins"/>
    <property type="match status" value="1"/>
</dbReference>
<evidence type="ECO:0000256" key="1">
    <source>
        <dbReference type="ARBA" id="ARBA00010134"/>
    </source>
</evidence>
<comment type="similarity">
    <text evidence="1">Belongs to the peptidase C14A family.</text>
</comment>
<evidence type="ECO:0000259" key="2">
    <source>
        <dbReference type="PROSITE" id="PS50208"/>
    </source>
</evidence>
<dbReference type="SMART" id="SM00115">
    <property type="entry name" value="CASc"/>
    <property type="match status" value="1"/>
</dbReference>
<organism evidence="3 4">
    <name type="scientific">Xylanibacter ruminicola</name>
    <name type="common">Prevotella ruminicola</name>
    <dbReference type="NCBI Taxonomy" id="839"/>
    <lineage>
        <taxon>Bacteria</taxon>
        <taxon>Pseudomonadati</taxon>
        <taxon>Bacteroidota</taxon>
        <taxon>Bacteroidia</taxon>
        <taxon>Bacteroidales</taxon>
        <taxon>Prevotellaceae</taxon>
        <taxon>Xylanibacter</taxon>
    </lineage>
</organism>
<dbReference type="Gene3D" id="3.40.50.1460">
    <property type="match status" value="1"/>
</dbReference>
<name>A0A9D5S754_XYLRU</name>
<dbReference type="Pfam" id="PF14903">
    <property type="entry name" value="WG_beta_rep"/>
    <property type="match status" value="2"/>
</dbReference>
<dbReference type="GO" id="GO:0004197">
    <property type="term" value="F:cysteine-type endopeptidase activity"/>
    <property type="evidence" value="ECO:0007669"/>
    <property type="project" value="InterPro"/>
</dbReference>
<comment type="caution">
    <text evidence="3">The sequence shown here is derived from an EMBL/GenBank/DDBJ whole genome shotgun (WGS) entry which is preliminary data.</text>
</comment>
<dbReference type="PANTHER" id="PTHR22576:SF37">
    <property type="entry name" value="MUCOSA-ASSOCIATED LYMPHOID TISSUE LYMPHOMA TRANSLOCATION PROTEIN 1"/>
    <property type="match status" value="1"/>
</dbReference>
<evidence type="ECO:0000313" key="3">
    <source>
        <dbReference type="EMBL" id="MBE6269734.1"/>
    </source>
</evidence>
<dbReference type="InterPro" id="IPR013783">
    <property type="entry name" value="Ig-like_fold"/>
</dbReference>
<feature type="domain" description="Caspase family p20" evidence="2">
    <location>
        <begin position="534"/>
        <end position="665"/>
    </location>
</feature>
<dbReference type="InterPro" id="IPR015917">
    <property type="entry name" value="Pept_C14A"/>
</dbReference>
<dbReference type="InterPro" id="IPR001309">
    <property type="entry name" value="Pept_C14_p20"/>
</dbReference>